<dbReference type="AlphaFoldDB" id="A0A8T3DBQ6"/>
<proteinExistence type="predicted"/>
<dbReference type="OrthoDB" id="9215016at2759"/>
<organism evidence="2 3">
    <name type="scientific">Albula goreensis</name>
    <dbReference type="NCBI Taxonomy" id="1534307"/>
    <lineage>
        <taxon>Eukaryota</taxon>
        <taxon>Metazoa</taxon>
        <taxon>Chordata</taxon>
        <taxon>Craniata</taxon>
        <taxon>Vertebrata</taxon>
        <taxon>Euteleostomi</taxon>
        <taxon>Actinopterygii</taxon>
        <taxon>Neopterygii</taxon>
        <taxon>Teleostei</taxon>
        <taxon>Albuliformes</taxon>
        <taxon>Albulidae</taxon>
        <taxon>Albula</taxon>
    </lineage>
</organism>
<dbReference type="EMBL" id="JAERUA010000010">
    <property type="protein sequence ID" value="KAI1894713.1"/>
    <property type="molecule type" value="Genomic_DNA"/>
</dbReference>
<protein>
    <submittedName>
        <fullName evidence="2">Uncharacterized protein</fullName>
    </submittedName>
</protein>
<evidence type="ECO:0000256" key="1">
    <source>
        <dbReference type="SAM" id="MobiDB-lite"/>
    </source>
</evidence>
<gene>
    <name evidence="2" type="ORF">AGOR_G00118580</name>
</gene>
<accession>A0A8T3DBQ6</accession>
<keyword evidence="3" id="KW-1185">Reference proteome</keyword>
<name>A0A8T3DBQ6_9TELE</name>
<evidence type="ECO:0000313" key="2">
    <source>
        <dbReference type="EMBL" id="KAI1894713.1"/>
    </source>
</evidence>
<dbReference type="Proteomes" id="UP000829720">
    <property type="component" value="Unassembled WGS sequence"/>
</dbReference>
<feature type="region of interest" description="Disordered" evidence="1">
    <location>
        <begin position="1"/>
        <end position="25"/>
    </location>
</feature>
<comment type="caution">
    <text evidence="2">The sequence shown here is derived from an EMBL/GenBank/DDBJ whole genome shotgun (WGS) entry which is preliminary data.</text>
</comment>
<evidence type="ECO:0000313" key="3">
    <source>
        <dbReference type="Proteomes" id="UP000829720"/>
    </source>
</evidence>
<feature type="region of interest" description="Disordered" evidence="1">
    <location>
        <begin position="134"/>
        <end position="156"/>
    </location>
</feature>
<sequence length="210" mass="23871">MPIRREPFPHWSRHSRSPTVPSRSQGVGVCVLPCIPESPTLQDSRKGLSHAPVRTRTSPFLYSLPLRKAFSPPRPSGSKAVMDSFIYENWRVHPHGPTPRRAFEDNCVEQGKRGSLYDRPLRCRGEDALKHSVTRGSSSDQCHGNRPRRYGGGSCSTIIRSSRTKDHEQQENHVLTDSSNKMKSLSVYDFYKRCKIDCWNKINSCSVFKS</sequence>
<reference evidence="2" key="1">
    <citation type="submission" date="2021-01" db="EMBL/GenBank/DDBJ databases">
        <authorList>
            <person name="Zahm M."/>
            <person name="Roques C."/>
            <person name="Cabau C."/>
            <person name="Klopp C."/>
            <person name="Donnadieu C."/>
            <person name="Jouanno E."/>
            <person name="Lampietro C."/>
            <person name="Louis A."/>
            <person name="Herpin A."/>
            <person name="Echchiki A."/>
            <person name="Berthelot C."/>
            <person name="Parey E."/>
            <person name="Roest-Crollius H."/>
            <person name="Braasch I."/>
            <person name="Postlethwait J."/>
            <person name="Bobe J."/>
            <person name="Montfort J."/>
            <person name="Bouchez O."/>
            <person name="Begum T."/>
            <person name="Mejri S."/>
            <person name="Adams A."/>
            <person name="Chen W.-J."/>
            <person name="Guiguen Y."/>
        </authorList>
    </citation>
    <scope>NUCLEOTIDE SEQUENCE</scope>
    <source>
        <tissue evidence="2">Blood</tissue>
    </source>
</reference>